<evidence type="ECO:0000313" key="2">
    <source>
        <dbReference type="Proteomes" id="UP001187192"/>
    </source>
</evidence>
<evidence type="ECO:0000313" key="1">
    <source>
        <dbReference type="EMBL" id="GMN46227.1"/>
    </source>
</evidence>
<dbReference type="Proteomes" id="UP001187192">
    <property type="component" value="Unassembled WGS sequence"/>
</dbReference>
<reference evidence="1" key="1">
    <citation type="submission" date="2023-07" db="EMBL/GenBank/DDBJ databases">
        <title>draft genome sequence of fig (Ficus carica).</title>
        <authorList>
            <person name="Takahashi T."/>
            <person name="Nishimura K."/>
        </authorList>
    </citation>
    <scope>NUCLEOTIDE SEQUENCE</scope>
</reference>
<gene>
    <name evidence="1" type="ORF">TIFTF001_015408</name>
</gene>
<proteinExistence type="predicted"/>
<comment type="caution">
    <text evidence="1">The sequence shown here is derived from an EMBL/GenBank/DDBJ whole genome shotgun (WGS) entry which is preliminary data.</text>
</comment>
<accession>A0AA88D8X9</accession>
<keyword evidence="2" id="KW-1185">Reference proteome</keyword>
<sequence>MPPRHQPTADVATLPAELIEKSDDDIEGVFNPIFDESGDEGEGKRINFDSIFDPIYDEYVGEEEDQIINFSPTFDESDGEEEEEDQFSFNLIFEEIEQEDECPIFDEGNE</sequence>
<dbReference type="AlphaFoldDB" id="A0AA88D8X9"/>
<dbReference type="EMBL" id="BTGU01000022">
    <property type="protein sequence ID" value="GMN46227.1"/>
    <property type="molecule type" value="Genomic_DNA"/>
</dbReference>
<organism evidence="1 2">
    <name type="scientific">Ficus carica</name>
    <name type="common">Common fig</name>
    <dbReference type="NCBI Taxonomy" id="3494"/>
    <lineage>
        <taxon>Eukaryota</taxon>
        <taxon>Viridiplantae</taxon>
        <taxon>Streptophyta</taxon>
        <taxon>Embryophyta</taxon>
        <taxon>Tracheophyta</taxon>
        <taxon>Spermatophyta</taxon>
        <taxon>Magnoliopsida</taxon>
        <taxon>eudicotyledons</taxon>
        <taxon>Gunneridae</taxon>
        <taxon>Pentapetalae</taxon>
        <taxon>rosids</taxon>
        <taxon>fabids</taxon>
        <taxon>Rosales</taxon>
        <taxon>Moraceae</taxon>
        <taxon>Ficeae</taxon>
        <taxon>Ficus</taxon>
    </lineage>
</organism>
<name>A0AA88D8X9_FICCA</name>
<protein>
    <submittedName>
        <fullName evidence="1">Uncharacterized protein</fullName>
    </submittedName>
</protein>